<dbReference type="Proteomes" id="UP000700596">
    <property type="component" value="Unassembled WGS sequence"/>
</dbReference>
<sequence>MTKTIELGRAVIASADSGIQLWSTTLITLSPLERSFDTQALDHFSLVQLVHSGYVWVCRGNGLYLDIKLTTQGENLRGAELSQLANKLMNAPVWAQLELHTSLPADNGPCMFKDDRIRINICHTHDHAKEPSVKYHRIFSDVPFVDIKPPDGISTLGLLSVEIQMDIRKVEHRPSKMLSLGSVGPRSHNQTANLAIVQPKHRKEYGGRHASSELASMGPSMIQHQFPMNMDVMAALIDSALRVSACDLTPKLPPGLKIIVKNFSGSLASICPAIWSPGYLRAFAQRSHLMPTISRSLQKSASRKAEPSSLRDKLADLLHDRVVDQPGFTLFDNDDAPLDPKPINTINCRLWIYAHNHMPKTSKQHLKQFMELSSSADPVEVLAGPVRVLSCDGISGQGMRSSTVLYSISPATSAALLAPCPDQQRASHGTQSMPTKSLKRPFSRDQLSHDELAFDRRVKSHTELLNKNQHTFNRTLVTEQTAEKEVGNVEFAWRNLNSEVPSHGTRDITLSQIDACTAFNTSDIFTTSRRAIFSGRLPSINTNLDDTTLFEDPGAYSQTPFEESQVFY</sequence>
<evidence type="ECO:0000313" key="3">
    <source>
        <dbReference type="Proteomes" id="UP000700596"/>
    </source>
</evidence>
<proteinExistence type="predicted"/>
<name>A0A9P9DUD4_9PLEO</name>
<evidence type="ECO:0000256" key="1">
    <source>
        <dbReference type="SAM" id="MobiDB-lite"/>
    </source>
</evidence>
<dbReference type="OrthoDB" id="4187154at2759"/>
<protein>
    <submittedName>
        <fullName evidence="2">Uncharacterized protein</fullName>
    </submittedName>
</protein>
<organism evidence="2 3">
    <name type="scientific">Dendryphion nanum</name>
    <dbReference type="NCBI Taxonomy" id="256645"/>
    <lineage>
        <taxon>Eukaryota</taxon>
        <taxon>Fungi</taxon>
        <taxon>Dikarya</taxon>
        <taxon>Ascomycota</taxon>
        <taxon>Pezizomycotina</taxon>
        <taxon>Dothideomycetes</taxon>
        <taxon>Pleosporomycetidae</taxon>
        <taxon>Pleosporales</taxon>
        <taxon>Torulaceae</taxon>
        <taxon>Dendryphion</taxon>
    </lineage>
</organism>
<keyword evidence="3" id="KW-1185">Reference proteome</keyword>
<dbReference type="AlphaFoldDB" id="A0A9P9DUD4"/>
<dbReference type="EMBL" id="JAGMWT010000007">
    <property type="protein sequence ID" value="KAH7125438.1"/>
    <property type="molecule type" value="Genomic_DNA"/>
</dbReference>
<reference evidence="2" key="1">
    <citation type="journal article" date="2021" name="Nat. Commun.">
        <title>Genetic determinants of endophytism in the Arabidopsis root mycobiome.</title>
        <authorList>
            <person name="Mesny F."/>
            <person name="Miyauchi S."/>
            <person name="Thiergart T."/>
            <person name="Pickel B."/>
            <person name="Atanasova L."/>
            <person name="Karlsson M."/>
            <person name="Huettel B."/>
            <person name="Barry K.W."/>
            <person name="Haridas S."/>
            <person name="Chen C."/>
            <person name="Bauer D."/>
            <person name="Andreopoulos W."/>
            <person name="Pangilinan J."/>
            <person name="LaButti K."/>
            <person name="Riley R."/>
            <person name="Lipzen A."/>
            <person name="Clum A."/>
            <person name="Drula E."/>
            <person name="Henrissat B."/>
            <person name="Kohler A."/>
            <person name="Grigoriev I.V."/>
            <person name="Martin F.M."/>
            <person name="Hacquard S."/>
        </authorList>
    </citation>
    <scope>NUCLEOTIDE SEQUENCE</scope>
    <source>
        <strain evidence="2">MPI-CAGE-CH-0243</strain>
    </source>
</reference>
<comment type="caution">
    <text evidence="2">The sequence shown here is derived from an EMBL/GenBank/DDBJ whole genome shotgun (WGS) entry which is preliminary data.</text>
</comment>
<evidence type="ECO:0000313" key="2">
    <source>
        <dbReference type="EMBL" id="KAH7125438.1"/>
    </source>
</evidence>
<feature type="compositionally biased region" description="Polar residues" evidence="1">
    <location>
        <begin position="424"/>
        <end position="435"/>
    </location>
</feature>
<gene>
    <name evidence="2" type="ORF">B0J11DRAFT_306723</name>
</gene>
<accession>A0A9P9DUD4</accession>
<feature type="region of interest" description="Disordered" evidence="1">
    <location>
        <begin position="423"/>
        <end position="442"/>
    </location>
</feature>